<dbReference type="OrthoDB" id="5365387at2"/>
<organism evidence="1 2">
    <name type="scientific">Arcobacter nitrofigilis (strain ATCC 33309 / DSM 7299 / CCUG 15893 / LMG 7604 / NCTC 12251 / CI)</name>
    <name type="common">Campylobacter nitrofigilis</name>
    <dbReference type="NCBI Taxonomy" id="572480"/>
    <lineage>
        <taxon>Bacteria</taxon>
        <taxon>Pseudomonadati</taxon>
        <taxon>Campylobacterota</taxon>
        <taxon>Epsilonproteobacteria</taxon>
        <taxon>Campylobacterales</taxon>
        <taxon>Arcobacteraceae</taxon>
        <taxon>Arcobacter</taxon>
    </lineage>
</organism>
<protein>
    <recommendedName>
        <fullName evidence="3">CobQ/CobB/MinD/ParA nucleotide binding domain-containing protein</fullName>
    </recommendedName>
</protein>
<evidence type="ECO:0000313" key="2">
    <source>
        <dbReference type="Proteomes" id="UP000000939"/>
    </source>
</evidence>
<evidence type="ECO:0000313" key="1">
    <source>
        <dbReference type="EMBL" id="ADG93418.1"/>
    </source>
</evidence>
<accession>D5V1I4</accession>
<dbReference type="AlphaFoldDB" id="D5V1I4"/>
<dbReference type="HOGENOM" id="CLU_1217779_0_0_7"/>
<dbReference type="Proteomes" id="UP000000939">
    <property type="component" value="Chromosome"/>
</dbReference>
<dbReference type="RefSeq" id="WP_013135563.1">
    <property type="nucleotide sequence ID" value="NC_014166.1"/>
</dbReference>
<dbReference type="KEGG" id="ant:Arnit_1764"/>
<proteinExistence type="predicted"/>
<sequence length="227" mass="26083">MIDFFRTNTKLINSLKNKYVIFSAGYKGGIGKTIISLGIAKELDIPYITNDEGSALSGGIQFYKNTYYTYDFKVDEKLEKSNIVMVDLAGCFVLDRTILRLIEKSNLIILPTGENPYLDHTGCLITANNLFDLNPNLLFITTGIENDKLKDTMFEFNKIKSKYPNFEKLKVMGLSKCNQIITESFAKKRTYLRTYLSLSDDLKIEYKRFAKDWTNIIKEINLRIGEN</sequence>
<dbReference type="EMBL" id="CP001999">
    <property type="protein sequence ID" value="ADG93418.1"/>
    <property type="molecule type" value="Genomic_DNA"/>
</dbReference>
<evidence type="ECO:0008006" key="3">
    <source>
        <dbReference type="Google" id="ProtNLM"/>
    </source>
</evidence>
<dbReference type="STRING" id="572480.Arnit_1764"/>
<name>D5V1I4_ARCNC</name>
<gene>
    <name evidence="1" type="ordered locus">Arnit_1764</name>
</gene>
<keyword evidence="2" id="KW-1185">Reference proteome</keyword>
<reference evidence="1 2" key="1">
    <citation type="journal article" date="2010" name="Stand. Genomic Sci.">
        <title>Complete genome sequence of Arcobacter nitrofigilis type strain (CI).</title>
        <authorList>
            <person name="Pati A."/>
            <person name="Gronow S."/>
            <person name="Lapidus A."/>
            <person name="Copeland A."/>
            <person name="Glavina Del Rio T."/>
            <person name="Nolan M."/>
            <person name="Lucas S."/>
            <person name="Tice H."/>
            <person name="Cheng J.F."/>
            <person name="Han C."/>
            <person name="Chertkov O."/>
            <person name="Bruce D."/>
            <person name="Tapia R."/>
            <person name="Goodwin L."/>
            <person name="Pitluck S."/>
            <person name="Liolios K."/>
            <person name="Ivanova N."/>
            <person name="Mavromatis K."/>
            <person name="Chen A."/>
            <person name="Palaniappan K."/>
            <person name="Land M."/>
            <person name="Hauser L."/>
            <person name="Chang Y.J."/>
            <person name="Jeffries C.D."/>
            <person name="Detter J.C."/>
            <person name="Rohde M."/>
            <person name="Goker M."/>
            <person name="Bristow J."/>
            <person name="Eisen J.A."/>
            <person name="Markowitz V."/>
            <person name="Hugenholtz P."/>
            <person name="Klenk H.P."/>
            <person name="Kyrpides N.C."/>
        </authorList>
    </citation>
    <scope>NUCLEOTIDE SEQUENCE [LARGE SCALE GENOMIC DNA]</scope>
    <source>
        <strain evidence="2">ATCC 33309 / DSM 7299 / CCUG 15893 / LMG 7604 / NCTC 12251 / CI</strain>
    </source>
</reference>